<keyword evidence="3" id="KW-1185">Reference proteome</keyword>
<dbReference type="InterPro" id="IPR057428">
    <property type="entry name" value="EFHB_EF-hand_C"/>
</dbReference>
<dbReference type="Pfam" id="PF25325">
    <property type="entry name" value="EF-hand_EFHB_C"/>
    <property type="match status" value="1"/>
</dbReference>
<dbReference type="STRING" id="66420.A0A194QK56"/>
<evidence type="ECO:0000313" key="3">
    <source>
        <dbReference type="Proteomes" id="UP000053268"/>
    </source>
</evidence>
<reference evidence="2 3" key="1">
    <citation type="journal article" date="2015" name="Nat. Commun.">
        <title>Outbred genome sequencing and CRISPR/Cas9 gene editing in butterflies.</title>
        <authorList>
            <person name="Li X."/>
            <person name="Fan D."/>
            <person name="Zhang W."/>
            <person name="Liu G."/>
            <person name="Zhang L."/>
            <person name="Zhao L."/>
            <person name="Fang X."/>
            <person name="Chen L."/>
            <person name="Dong Y."/>
            <person name="Chen Y."/>
            <person name="Ding Y."/>
            <person name="Zhao R."/>
            <person name="Feng M."/>
            <person name="Zhu Y."/>
            <person name="Feng Y."/>
            <person name="Jiang X."/>
            <person name="Zhu D."/>
            <person name="Xiang H."/>
            <person name="Feng X."/>
            <person name="Li S."/>
            <person name="Wang J."/>
            <person name="Zhang G."/>
            <person name="Kronforst M.R."/>
            <person name="Wang W."/>
        </authorList>
    </citation>
    <scope>NUCLEOTIDE SEQUENCE [LARGE SCALE GENOMIC DNA]</scope>
    <source>
        <strain evidence="2">Ya'a_city_454_Px</strain>
        <tissue evidence="2">Whole body</tissue>
    </source>
</reference>
<protein>
    <submittedName>
        <fullName evidence="2">EF-hand domain-containing family member B</fullName>
    </submittedName>
</protein>
<gene>
    <name evidence="2" type="ORF">RR46_02281</name>
</gene>
<dbReference type="InterPro" id="IPR011992">
    <property type="entry name" value="EF-hand-dom_pair"/>
</dbReference>
<evidence type="ECO:0000259" key="1">
    <source>
        <dbReference type="Pfam" id="PF25325"/>
    </source>
</evidence>
<name>A0A194QK56_PAPXU</name>
<organism evidence="2 3">
    <name type="scientific">Papilio xuthus</name>
    <name type="common">Asian swallowtail butterfly</name>
    <dbReference type="NCBI Taxonomy" id="66420"/>
    <lineage>
        <taxon>Eukaryota</taxon>
        <taxon>Metazoa</taxon>
        <taxon>Ecdysozoa</taxon>
        <taxon>Arthropoda</taxon>
        <taxon>Hexapoda</taxon>
        <taxon>Insecta</taxon>
        <taxon>Pterygota</taxon>
        <taxon>Neoptera</taxon>
        <taxon>Endopterygota</taxon>
        <taxon>Lepidoptera</taxon>
        <taxon>Glossata</taxon>
        <taxon>Ditrysia</taxon>
        <taxon>Papilionoidea</taxon>
        <taxon>Papilionidae</taxon>
        <taxon>Papilioninae</taxon>
        <taxon>Papilio</taxon>
    </lineage>
</organism>
<feature type="domain" description="EFHB C-terminal EF-hand" evidence="1">
    <location>
        <begin position="445"/>
        <end position="517"/>
    </location>
</feature>
<dbReference type="SUPFAM" id="SSF47473">
    <property type="entry name" value="EF-hand"/>
    <property type="match status" value="1"/>
</dbReference>
<dbReference type="AlphaFoldDB" id="A0A194QK56"/>
<dbReference type="Proteomes" id="UP000053268">
    <property type="component" value="Unassembled WGS sequence"/>
</dbReference>
<evidence type="ECO:0000313" key="2">
    <source>
        <dbReference type="EMBL" id="KPJ05759.1"/>
    </source>
</evidence>
<dbReference type="EMBL" id="KQ458575">
    <property type="protein sequence ID" value="KPJ05759.1"/>
    <property type="molecule type" value="Genomic_DNA"/>
</dbReference>
<accession>A0A194QK56</accession>
<proteinExistence type="predicted"/>
<sequence>MPVDCQRSTTGGKGNLGMFYDRSPKICAAGLPTQQPDNRIVDNLQHYLVKDEVDSLISDAIMPPEVPRPLPPLRRPIPLDMRNAGIYGEGANIINPPNKTKFRTLVEDFKDTSYSSYWKKALGKVQDPIPMLPEGLDVYNTTFGRKLHDQETLYDVVFPKVPLEDKTSVSGFPAAQIDRKYCTPPFNPDLTYGHRSYIDKRGIQVKTCLTDDNVVVGNGNRTVLNTIQSTYKEFYNARPGKVLAPNNNINEVPDGYSFGILSKPDNLKECLSICKINPECEFYRKCLAHLNTVRKCMSTRFLPRFFNEFYLKLKYYDTEKSGWLPREVVYNYCASKLIRFDPSLIEPLLSKWEAFDGSNIDYKFFSHILNYKEAIEYFPRIPDLPPECIDFRTTYSEIMKTDQERDESRMAGIPSGRFFDLDYPITPNFYCKAFRTCLPQESDVKSCITPSIFTLMHVNHRDMYAKREPDVVRKVFKAAGEDFSDEKFNEIWEKAKKYHSQGWVCFETFRKALRKVSDAENTIS</sequence>